<dbReference type="InterPro" id="IPR050188">
    <property type="entry name" value="RluA_PseudoU_synthase"/>
</dbReference>
<feature type="domain" description="Pseudouridine synthase RsuA/RluA-like" evidence="1">
    <location>
        <begin position="34"/>
        <end position="193"/>
    </location>
</feature>
<protein>
    <submittedName>
        <fullName evidence="2">Putative pseudouridine synthase</fullName>
    </submittedName>
</protein>
<keyword evidence="3" id="KW-1185">Reference proteome</keyword>
<dbReference type="GO" id="GO:0000455">
    <property type="term" value="P:enzyme-directed rRNA pseudouridine synthesis"/>
    <property type="evidence" value="ECO:0007669"/>
    <property type="project" value="TreeGrafter"/>
</dbReference>
<dbReference type="AlphaFoldDB" id="U3AMX9"/>
<dbReference type="GO" id="GO:0140098">
    <property type="term" value="F:catalytic activity, acting on RNA"/>
    <property type="evidence" value="ECO:0007669"/>
    <property type="project" value="UniProtKB-ARBA"/>
</dbReference>
<dbReference type="RefSeq" id="WP_021714963.1">
    <property type="nucleotide sequence ID" value="NZ_BATM01000054.1"/>
</dbReference>
<dbReference type="InterPro" id="IPR020103">
    <property type="entry name" value="PsdUridine_synth_cat_dom_sf"/>
</dbReference>
<dbReference type="Proteomes" id="UP000016562">
    <property type="component" value="Unassembled WGS sequence"/>
</dbReference>
<dbReference type="Pfam" id="PF00849">
    <property type="entry name" value="PseudoU_synth_2"/>
    <property type="match status" value="1"/>
</dbReference>
<gene>
    <name evidence="2" type="ORF">VEZ01S_54_00170</name>
</gene>
<dbReference type="EMBL" id="BATM01000054">
    <property type="protein sequence ID" value="GAD81266.1"/>
    <property type="molecule type" value="Genomic_DNA"/>
</dbReference>
<dbReference type="InterPro" id="IPR006145">
    <property type="entry name" value="PsdUridine_synth_RsuA/RluA"/>
</dbReference>
<organism evidence="2 3">
    <name type="scientific">Vibrio ezurae NBRC 102218</name>
    <dbReference type="NCBI Taxonomy" id="1219080"/>
    <lineage>
        <taxon>Bacteria</taxon>
        <taxon>Pseudomonadati</taxon>
        <taxon>Pseudomonadota</taxon>
        <taxon>Gammaproteobacteria</taxon>
        <taxon>Vibrionales</taxon>
        <taxon>Vibrionaceae</taxon>
        <taxon>Vibrio</taxon>
    </lineage>
</organism>
<dbReference type="PANTHER" id="PTHR21600:SF89">
    <property type="entry name" value="RIBOSOMAL LARGE SUBUNIT PSEUDOURIDINE SYNTHASE A"/>
    <property type="match status" value="1"/>
</dbReference>
<name>U3AMX9_9VIBR</name>
<dbReference type="OrthoDB" id="9807829at2"/>
<accession>U3AMX9</accession>
<reference evidence="2 3" key="1">
    <citation type="submission" date="2013-09" db="EMBL/GenBank/DDBJ databases">
        <title>Whole genome shotgun sequence of Vibrio ezurae NBRC 102218.</title>
        <authorList>
            <person name="Yoshida I."/>
            <person name="Hosoyama A."/>
            <person name="Numata M."/>
            <person name="Hashimoto M."/>
            <person name="Hosoyama Y."/>
            <person name="Tsuchikane K."/>
            <person name="Noguchi M."/>
            <person name="Hirakata S."/>
            <person name="Ichikawa N."/>
            <person name="Ohji S."/>
            <person name="Yamazoe A."/>
            <person name="Fujita N."/>
        </authorList>
    </citation>
    <scope>NUCLEOTIDE SEQUENCE [LARGE SCALE GENOMIC DNA]</scope>
    <source>
        <strain evidence="2 3">NBRC 102218</strain>
    </source>
</reference>
<dbReference type="GO" id="GO:0003723">
    <property type="term" value="F:RNA binding"/>
    <property type="evidence" value="ECO:0007669"/>
    <property type="project" value="InterPro"/>
</dbReference>
<dbReference type="GO" id="GO:0009982">
    <property type="term" value="F:pseudouridine synthase activity"/>
    <property type="evidence" value="ECO:0007669"/>
    <property type="project" value="InterPro"/>
</dbReference>
<dbReference type="SUPFAM" id="SSF55120">
    <property type="entry name" value="Pseudouridine synthase"/>
    <property type="match status" value="1"/>
</dbReference>
<evidence type="ECO:0000313" key="2">
    <source>
        <dbReference type="EMBL" id="GAD81266.1"/>
    </source>
</evidence>
<evidence type="ECO:0000313" key="3">
    <source>
        <dbReference type="Proteomes" id="UP000016562"/>
    </source>
</evidence>
<comment type="caution">
    <text evidence="2">The sequence shown here is derived from an EMBL/GenBank/DDBJ whole genome shotgun (WGS) entry which is preliminary data.</text>
</comment>
<dbReference type="STRING" id="1219080.VEZ01S_54_00170"/>
<dbReference type="eggNOG" id="COG0564">
    <property type="taxonomic scope" value="Bacteria"/>
</dbReference>
<dbReference type="PANTHER" id="PTHR21600">
    <property type="entry name" value="MITOCHONDRIAL RNA PSEUDOURIDINE SYNTHASE"/>
    <property type="match status" value="1"/>
</dbReference>
<dbReference type="CDD" id="cd02869">
    <property type="entry name" value="PseudoU_synth_RluA_like"/>
    <property type="match status" value="1"/>
</dbReference>
<proteinExistence type="predicted"/>
<dbReference type="Gene3D" id="3.30.2350.10">
    <property type="entry name" value="Pseudouridine synthase"/>
    <property type="match status" value="1"/>
</dbReference>
<sequence length="256" mass="28771">MPQSNATTAPQIIDHFVAPKCKSNIDILYQDRDILLINKPSGLLSLSGKNPLNWDSVHYRLVNGQTAMEDNNQKTTPAFTEAKLPHRLDLGTSGIMVVGLNQEASKSLNKQFQMRAVQKRYIAMLSGWVSNDSGQISAPIAKDKALFPRVKICFDTGKSAISEYQVIQRLDNPARTLVQFTPITGRTHQLRIHSLEFGHPIIGCDLYNDSKLEHRLEPNNERQQVNQRLMLHASDLYFTHPTTGEAMHGRSPNPFT</sequence>
<evidence type="ECO:0000259" key="1">
    <source>
        <dbReference type="Pfam" id="PF00849"/>
    </source>
</evidence>